<dbReference type="RefSeq" id="WP_091212124.1">
    <property type="nucleotide sequence ID" value="NZ_FOCL01000005.1"/>
</dbReference>
<keyword evidence="3" id="KW-1185">Reference proteome</keyword>
<name>A0A1H8LWQ0_9SPHI</name>
<dbReference type="EMBL" id="FOCL01000005">
    <property type="protein sequence ID" value="SEO09316.1"/>
    <property type="molecule type" value="Genomic_DNA"/>
</dbReference>
<proteinExistence type="predicted"/>
<evidence type="ECO:0000256" key="1">
    <source>
        <dbReference type="SAM" id="SignalP"/>
    </source>
</evidence>
<sequence length="97" mass="10314">MKKIRMAMMALAAVSGIGSAYAFNSPKKHFGTLYYGRISSAGHFRWFTSAPDGCNTSALPNAACTITSTYDVTGAAYQDKLPAGANVQNDSEGQLRN</sequence>
<protein>
    <submittedName>
        <fullName evidence="2">Uncharacterized protein</fullName>
    </submittedName>
</protein>
<evidence type="ECO:0000313" key="3">
    <source>
        <dbReference type="Proteomes" id="UP000198942"/>
    </source>
</evidence>
<reference evidence="3" key="1">
    <citation type="submission" date="2016-10" db="EMBL/GenBank/DDBJ databases">
        <authorList>
            <person name="Varghese N."/>
            <person name="Submissions S."/>
        </authorList>
    </citation>
    <scope>NUCLEOTIDE SEQUENCE [LARGE SCALE GENOMIC DNA]</scope>
    <source>
        <strain evidence="3">Gh-48</strain>
    </source>
</reference>
<dbReference type="Proteomes" id="UP000198942">
    <property type="component" value="Unassembled WGS sequence"/>
</dbReference>
<gene>
    <name evidence="2" type="ORF">SAMN05192574_105275</name>
</gene>
<keyword evidence="1" id="KW-0732">Signal</keyword>
<feature type="signal peptide" evidence="1">
    <location>
        <begin position="1"/>
        <end position="22"/>
    </location>
</feature>
<organism evidence="2 3">
    <name type="scientific">Mucilaginibacter gossypiicola</name>
    <dbReference type="NCBI Taxonomy" id="551995"/>
    <lineage>
        <taxon>Bacteria</taxon>
        <taxon>Pseudomonadati</taxon>
        <taxon>Bacteroidota</taxon>
        <taxon>Sphingobacteriia</taxon>
        <taxon>Sphingobacteriales</taxon>
        <taxon>Sphingobacteriaceae</taxon>
        <taxon>Mucilaginibacter</taxon>
    </lineage>
</organism>
<dbReference type="STRING" id="551995.SAMN05192574_105275"/>
<feature type="chain" id="PRO_5011737850" evidence="1">
    <location>
        <begin position="23"/>
        <end position="97"/>
    </location>
</feature>
<dbReference type="OrthoDB" id="798726at2"/>
<accession>A0A1H8LWQ0</accession>
<evidence type="ECO:0000313" key="2">
    <source>
        <dbReference type="EMBL" id="SEO09316.1"/>
    </source>
</evidence>
<dbReference type="AlphaFoldDB" id="A0A1H8LWQ0"/>